<organism evidence="3 4">
    <name type="scientific">Agaribacter marinus</name>
    <dbReference type="NCBI Taxonomy" id="1431249"/>
    <lineage>
        <taxon>Bacteria</taxon>
        <taxon>Pseudomonadati</taxon>
        <taxon>Pseudomonadota</taxon>
        <taxon>Gammaproteobacteria</taxon>
        <taxon>Alteromonadales</taxon>
        <taxon>Alteromonadaceae</taxon>
        <taxon>Agaribacter</taxon>
    </lineage>
</organism>
<name>A0AA37T512_9ALTE</name>
<evidence type="ECO:0000313" key="4">
    <source>
        <dbReference type="Proteomes" id="UP001156601"/>
    </source>
</evidence>
<reference evidence="3" key="2">
    <citation type="submission" date="2023-01" db="EMBL/GenBank/DDBJ databases">
        <title>Draft genome sequence of Agaribacter marinus strain NBRC 110023.</title>
        <authorList>
            <person name="Sun Q."/>
            <person name="Mori K."/>
        </authorList>
    </citation>
    <scope>NUCLEOTIDE SEQUENCE</scope>
    <source>
        <strain evidence="3">NBRC 110023</strain>
    </source>
</reference>
<evidence type="ECO:0000313" key="3">
    <source>
        <dbReference type="EMBL" id="GLR71500.1"/>
    </source>
</evidence>
<dbReference type="RefSeq" id="WP_284217855.1">
    <property type="nucleotide sequence ID" value="NZ_BSOT01000006.1"/>
</dbReference>
<gene>
    <name evidence="3" type="ORF">GCM10007852_24080</name>
</gene>
<feature type="domain" description="Beta-lactamase-related" evidence="2">
    <location>
        <begin position="110"/>
        <end position="397"/>
    </location>
</feature>
<feature type="signal peptide" evidence="1">
    <location>
        <begin position="1"/>
        <end position="29"/>
    </location>
</feature>
<comment type="caution">
    <text evidence="3">The sequence shown here is derived from an EMBL/GenBank/DDBJ whole genome shotgun (WGS) entry which is preliminary data.</text>
</comment>
<dbReference type="EMBL" id="BSOT01000006">
    <property type="protein sequence ID" value="GLR71500.1"/>
    <property type="molecule type" value="Genomic_DNA"/>
</dbReference>
<keyword evidence="1" id="KW-0732">Signal</keyword>
<dbReference type="AlphaFoldDB" id="A0AA37T512"/>
<feature type="chain" id="PRO_5041250038" description="Beta-lactamase-related domain-containing protein" evidence="1">
    <location>
        <begin position="30"/>
        <end position="412"/>
    </location>
</feature>
<dbReference type="Proteomes" id="UP001156601">
    <property type="component" value="Unassembled WGS sequence"/>
</dbReference>
<sequence>MAINSHLKNSLVVVVFVVFGGVSALSAVADNSSAPTATPEEAKIKHWGMPEIGLSFTDIPELEKAYVDATPSDMKDGIPVGKLNTSESNKDILFTLAKEIFKGKHGNYDSLLIAHNGKLVFESYYKRGRVDLSHPQSSATKTYTGLALGRAIQLGYLSMADLDKPVYSFLSELDPAKFVEGVESITLRHALTMTTGIVLSQEQWKNIRENPSEFKGQKEVQAMFEQSEPITPDSQTFRYGTGPGIVMQIIESVVPDTAENFIKNELFGKMGITNYDWRTAPNGLPAAGWKASLTSRDMLKLGILAQDKGRWRGKQIIPEAYIAEATSRQVYTGDDDIYGGGKDVSNQGYGYFWWGTDLTYDDKQYVSTSAQGGGGVYIMLVDALDLIIVVTAHEREDKTQQLVAERILPAFI</sequence>
<protein>
    <recommendedName>
        <fullName evidence="2">Beta-lactamase-related domain-containing protein</fullName>
    </recommendedName>
</protein>
<proteinExistence type="predicted"/>
<evidence type="ECO:0000259" key="2">
    <source>
        <dbReference type="Pfam" id="PF00144"/>
    </source>
</evidence>
<dbReference type="PANTHER" id="PTHR43283:SF7">
    <property type="entry name" value="BETA-LACTAMASE-RELATED DOMAIN-CONTAINING PROTEIN"/>
    <property type="match status" value="1"/>
</dbReference>
<dbReference type="InterPro" id="IPR050789">
    <property type="entry name" value="Diverse_Enzym_Activities"/>
</dbReference>
<dbReference type="Pfam" id="PF00144">
    <property type="entry name" value="Beta-lactamase"/>
    <property type="match status" value="1"/>
</dbReference>
<evidence type="ECO:0000256" key="1">
    <source>
        <dbReference type="SAM" id="SignalP"/>
    </source>
</evidence>
<dbReference type="SUPFAM" id="SSF56601">
    <property type="entry name" value="beta-lactamase/transpeptidase-like"/>
    <property type="match status" value="1"/>
</dbReference>
<dbReference type="PANTHER" id="PTHR43283">
    <property type="entry name" value="BETA-LACTAMASE-RELATED"/>
    <property type="match status" value="1"/>
</dbReference>
<dbReference type="Gene3D" id="3.40.710.10">
    <property type="entry name" value="DD-peptidase/beta-lactamase superfamily"/>
    <property type="match status" value="1"/>
</dbReference>
<keyword evidence="4" id="KW-1185">Reference proteome</keyword>
<accession>A0AA37T512</accession>
<dbReference type="InterPro" id="IPR012338">
    <property type="entry name" value="Beta-lactam/transpept-like"/>
</dbReference>
<dbReference type="InterPro" id="IPR001466">
    <property type="entry name" value="Beta-lactam-related"/>
</dbReference>
<reference evidence="3" key="1">
    <citation type="journal article" date="2014" name="Int. J. Syst. Evol. Microbiol.">
        <title>Complete genome sequence of Corynebacterium casei LMG S-19264T (=DSM 44701T), isolated from a smear-ripened cheese.</title>
        <authorList>
            <consortium name="US DOE Joint Genome Institute (JGI-PGF)"/>
            <person name="Walter F."/>
            <person name="Albersmeier A."/>
            <person name="Kalinowski J."/>
            <person name="Ruckert C."/>
        </authorList>
    </citation>
    <scope>NUCLEOTIDE SEQUENCE</scope>
    <source>
        <strain evidence="3">NBRC 110023</strain>
    </source>
</reference>